<evidence type="ECO:0000256" key="3">
    <source>
        <dbReference type="ARBA" id="ARBA00035454"/>
    </source>
</evidence>
<dbReference type="PANTHER" id="PTHR11655">
    <property type="entry name" value="60S/50S RIBOSOMAL PROTEIN L6/L9"/>
    <property type="match status" value="1"/>
</dbReference>
<name>A0A2M6IV60_9BACT</name>
<accession>A0A2M6IV60</accession>
<dbReference type="InterPro" id="IPR000702">
    <property type="entry name" value="Ribosomal_uL6-like"/>
</dbReference>
<dbReference type="EMBL" id="PCVM01000006">
    <property type="protein sequence ID" value="PIQ73851.1"/>
    <property type="molecule type" value="Genomic_DNA"/>
</dbReference>
<dbReference type="PIRSF" id="PIRSF002162">
    <property type="entry name" value="Ribosomal_L6"/>
    <property type="match status" value="1"/>
</dbReference>
<evidence type="ECO:0000259" key="7">
    <source>
        <dbReference type="Pfam" id="PF00347"/>
    </source>
</evidence>
<evidence type="ECO:0000256" key="4">
    <source>
        <dbReference type="NCBIfam" id="TIGR03654"/>
    </source>
</evidence>
<evidence type="ECO:0000313" key="8">
    <source>
        <dbReference type="EMBL" id="PIQ73851.1"/>
    </source>
</evidence>
<comment type="function">
    <text evidence="6">This protein binds to the 23S rRNA, and is important in its secondary structure. It is located near the subunit interface in the base of the L7/L12 stalk, and near the tRNA binding site of the peptidyltransferase center.</text>
</comment>
<dbReference type="InterPro" id="IPR036789">
    <property type="entry name" value="Ribosomal_uL6-like_a/b-dom_sf"/>
</dbReference>
<gene>
    <name evidence="8" type="ORF">COV58_00325</name>
</gene>
<comment type="similarity">
    <text evidence="5">Belongs to the universal ribosomal protein uL6 family.</text>
</comment>
<keyword evidence="6" id="KW-0699">rRNA-binding</keyword>
<organism evidence="8 9">
    <name type="scientific">Candidatus Roizmanbacteria bacterium CG11_big_fil_rev_8_21_14_0_20_36_8</name>
    <dbReference type="NCBI Taxonomy" id="1974856"/>
    <lineage>
        <taxon>Bacteria</taxon>
        <taxon>Candidatus Roizmaniibacteriota</taxon>
    </lineage>
</organism>
<dbReference type="Proteomes" id="UP000231056">
    <property type="component" value="Unassembled WGS sequence"/>
</dbReference>
<dbReference type="PROSITE" id="PS00525">
    <property type="entry name" value="RIBOSOMAL_L6_1"/>
    <property type="match status" value="1"/>
</dbReference>
<dbReference type="InterPro" id="IPR020040">
    <property type="entry name" value="Ribosomal_uL6_a/b-dom"/>
</dbReference>
<dbReference type="InterPro" id="IPR019906">
    <property type="entry name" value="Ribosomal_uL6_bac-type"/>
</dbReference>
<comment type="caution">
    <text evidence="8">The sequence shown here is derived from an EMBL/GenBank/DDBJ whole genome shotgun (WGS) entry which is preliminary data.</text>
</comment>
<dbReference type="PRINTS" id="PR00059">
    <property type="entry name" value="RIBOSOMALL6"/>
</dbReference>
<evidence type="ECO:0000256" key="2">
    <source>
        <dbReference type="ARBA" id="ARBA00023274"/>
    </source>
</evidence>
<evidence type="ECO:0000256" key="5">
    <source>
        <dbReference type="RuleBase" id="RU003869"/>
    </source>
</evidence>
<dbReference type="SUPFAM" id="SSF56053">
    <property type="entry name" value="Ribosomal protein L6"/>
    <property type="match status" value="2"/>
</dbReference>
<reference evidence="8 9" key="1">
    <citation type="submission" date="2017-09" db="EMBL/GenBank/DDBJ databases">
        <title>Depth-based differentiation of microbial function through sediment-hosted aquifers and enrichment of novel symbionts in the deep terrestrial subsurface.</title>
        <authorList>
            <person name="Probst A.J."/>
            <person name="Ladd B."/>
            <person name="Jarett J.K."/>
            <person name="Geller-Mcgrath D.E."/>
            <person name="Sieber C.M."/>
            <person name="Emerson J.B."/>
            <person name="Anantharaman K."/>
            <person name="Thomas B.C."/>
            <person name="Malmstrom R."/>
            <person name="Stieglmeier M."/>
            <person name="Klingl A."/>
            <person name="Woyke T."/>
            <person name="Ryan C.M."/>
            <person name="Banfield J.F."/>
        </authorList>
    </citation>
    <scope>NUCLEOTIDE SEQUENCE [LARGE SCALE GENOMIC DNA]</scope>
    <source>
        <strain evidence="8">CG11_big_fil_rev_8_21_14_0_20_36_8</strain>
    </source>
</reference>
<dbReference type="GO" id="GO:0019843">
    <property type="term" value="F:rRNA binding"/>
    <property type="evidence" value="ECO:0007669"/>
    <property type="project" value="UniProtKB-UniRule"/>
</dbReference>
<dbReference type="GO" id="GO:0002181">
    <property type="term" value="P:cytoplasmic translation"/>
    <property type="evidence" value="ECO:0007669"/>
    <property type="project" value="TreeGrafter"/>
</dbReference>
<keyword evidence="1 5" id="KW-0689">Ribosomal protein</keyword>
<dbReference type="PANTHER" id="PTHR11655:SF14">
    <property type="entry name" value="LARGE RIBOSOMAL SUBUNIT PROTEIN UL6M"/>
    <property type="match status" value="1"/>
</dbReference>
<dbReference type="AlphaFoldDB" id="A0A2M6IV60"/>
<dbReference type="NCBIfam" id="TIGR03654">
    <property type="entry name" value="L6_bact"/>
    <property type="match status" value="1"/>
</dbReference>
<dbReference type="InterPro" id="IPR002358">
    <property type="entry name" value="Ribosomal_uL6_CS"/>
</dbReference>
<dbReference type="Gene3D" id="3.90.930.12">
    <property type="entry name" value="Ribosomal protein L6, alpha-beta domain"/>
    <property type="match status" value="2"/>
</dbReference>
<feature type="domain" description="Large ribosomal subunit protein uL6 alpha-beta" evidence="7">
    <location>
        <begin position="15"/>
        <end position="81"/>
    </location>
</feature>
<protein>
    <recommendedName>
        <fullName evidence="3 4">50S ribosomal protein L6</fullName>
    </recommendedName>
</protein>
<sequence length="181" mass="19673">MSKIGQQSITVSPSVNIEITDKTIVVKGQKGQMSITVPHFLAIARDGDILTVTRQNDSKRQKASHGLYRSLIANAVFGVEKEWEKQIEVVGTGFNVKPQGSGIVLKLGLSHVIDFQPPKEVKITVEGNNIIIVSGADKQQVGEVAQQIKSIKKSDPYKGKGLRYKGEVIKLKPGKKAKTTA</sequence>
<evidence type="ECO:0000313" key="9">
    <source>
        <dbReference type="Proteomes" id="UP000231056"/>
    </source>
</evidence>
<evidence type="ECO:0000256" key="1">
    <source>
        <dbReference type="ARBA" id="ARBA00022980"/>
    </source>
</evidence>
<dbReference type="GO" id="GO:0022625">
    <property type="term" value="C:cytosolic large ribosomal subunit"/>
    <property type="evidence" value="ECO:0007669"/>
    <property type="project" value="UniProtKB-UniRule"/>
</dbReference>
<keyword evidence="6" id="KW-0694">RNA-binding</keyword>
<evidence type="ECO:0000256" key="6">
    <source>
        <dbReference type="RuleBase" id="RU003870"/>
    </source>
</evidence>
<dbReference type="Pfam" id="PF00347">
    <property type="entry name" value="Ribosomal_L6"/>
    <property type="match status" value="2"/>
</dbReference>
<dbReference type="GO" id="GO:0003735">
    <property type="term" value="F:structural constituent of ribosome"/>
    <property type="evidence" value="ECO:0007669"/>
    <property type="project" value="UniProtKB-UniRule"/>
</dbReference>
<proteinExistence type="inferred from homology"/>
<keyword evidence="2 5" id="KW-0687">Ribonucleoprotein</keyword>
<feature type="domain" description="Large ribosomal subunit protein uL6 alpha-beta" evidence="7">
    <location>
        <begin position="90"/>
        <end position="164"/>
    </location>
</feature>